<evidence type="ECO:0000256" key="3">
    <source>
        <dbReference type="ARBA" id="ARBA00023274"/>
    </source>
</evidence>
<reference evidence="5 6" key="1">
    <citation type="journal article" date="2015" name="Genome Biol. Evol.">
        <title>Phylogenomic analyses indicate that early fungi evolved digesting cell walls of algal ancestors of land plants.</title>
        <authorList>
            <person name="Chang Y."/>
            <person name="Wang S."/>
            <person name="Sekimoto S."/>
            <person name="Aerts A.L."/>
            <person name="Choi C."/>
            <person name="Clum A."/>
            <person name="LaButti K.M."/>
            <person name="Lindquist E.A."/>
            <person name="Yee Ngan C."/>
            <person name="Ohm R.A."/>
            <person name="Salamov A.A."/>
            <person name="Grigoriev I.V."/>
            <person name="Spatafora J.W."/>
            <person name="Berbee M.L."/>
        </authorList>
    </citation>
    <scope>NUCLEOTIDE SEQUENCE [LARGE SCALE GENOMIC DNA]</scope>
    <source>
        <strain evidence="5 6">JEL478</strain>
    </source>
</reference>
<dbReference type="Gene3D" id="6.10.250.2270">
    <property type="match status" value="1"/>
</dbReference>
<name>A0A139AXT3_GONPJ</name>
<evidence type="ECO:0000256" key="1">
    <source>
        <dbReference type="ARBA" id="ARBA00006592"/>
    </source>
</evidence>
<dbReference type="AlphaFoldDB" id="A0A139AXT3"/>
<dbReference type="GO" id="GO:0042273">
    <property type="term" value="P:ribosomal large subunit biogenesis"/>
    <property type="evidence" value="ECO:0007669"/>
    <property type="project" value="TreeGrafter"/>
</dbReference>
<dbReference type="InterPro" id="IPR039660">
    <property type="entry name" value="Ribosomal_eL14"/>
</dbReference>
<keyword evidence="3" id="KW-0687">Ribonucleoprotein</keyword>
<dbReference type="GO" id="GO:0003735">
    <property type="term" value="F:structural constituent of ribosome"/>
    <property type="evidence" value="ECO:0007669"/>
    <property type="project" value="InterPro"/>
</dbReference>
<dbReference type="GO" id="GO:0022625">
    <property type="term" value="C:cytosolic large ribosomal subunit"/>
    <property type="evidence" value="ECO:0007669"/>
    <property type="project" value="TreeGrafter"/>
</dbReference>
<dbReference type="SUPFAM" id="SSF50104">
    <property type="entry name" value="Translation proteins SH3-like domain"/>
    <property type="match status" value="1"/>
</dbReference>
<dbReference type="InterPro" id="IPR002784">
    <property type="entry name" value="Ribosomal_eL14_dom"/>
</dbReference>
<dbReference type="CDD" id="cd23702">
    <property type="entry name" value="eL14"/>
    <property type="match status" value="1"/>
</dbReference>
<dbReference type="EMBL" id="KQ965733">
    <property type="protein sequence ID" value="KXS21383.1"/>
    <property type="molecule type" value="Genomic_DNA"/>
</dbReference>
<dbReference type="STRING" id="1344416.A0A139AXT3"/>
<dbReference type="OrthoDB" id="1875589at2759"/>
<feature type="domain" description="Large ribosomal subunit protein eL14" evidence="4">
    <location>
        <begin position="192"/>
        <end position="267"/>
    </location>
</feature>
<evidence type="ECO:0000259" key="4">
    <source>
        <dbReference type="Pfam" id="PF01929"/>
    </source>
</evidence>
<evidence type="ECO:0000313" key="6">
    <source>
        <dbReference type="Proteomes" id="UP000070544"/>
    </source>
</evidence>
<protein>
    <recommendedName>
        <fullName evidence="4">Large ribosomal subunit protein eL14 domain-containing protein</fullName>
    </recommendedName>
</protein>
<dbReference type="PANTHER" id="PTHR11127:SF2">
    <property type="entry name" value="LARGE RIBOSOMAL SUBUNIT PROTEIN EL14"/>
    <property type="match status" value="1"/>
</dbReference>
<evidence type="ECO:0000256" key="2">
    <source>
        <dbReference type="ARBA" id="ARBA00022980"/>
    </source>
</evidence>
<dbReference type="Proteomes" id="UP000070544">
    <property type="component" value="Unassembled WGS sequence"/>
</dbReference>
<dbReference type="GO" id="GO:0003723">
    <property type="term" value="F:RNA binding"/>
    <property type="evidence" value="ECO:0007669"/>
    <property type="project" value="InterPro"/>
</dbReference>
<dbReference type="Pfam" id="PF01929">
    <property type="entry name" value="Ribosomal_L14e"/>
    <property type="match status" value="1"/>
</dbReference>
<comment type="similarity">
    <text evidence="1">Belongs to the eukaryotic ribosomal protein eL14 family.</text>
</comment>
<dbReference type="InterPro" id="IPR008991">
    <property type="entry name" value="Translation_prot_SH3-like_sf"/>
</dbReference>
<keyword evidence="6" id="KW-1185">Reference proteome</keyword>
<organism evidence="5 6">
    <name type="scientific">Gonapodya prolifera (strain JEL478)</name>
    <name type="common">Monoblepharis prolifera</name>
    <dbReference type="NCBI Taxonomy" id="1344416"/>
    <lineage>
        <taxon>Eukaryota</taxon>
        <taxon>Fungi</taxon>
        <taxon>Fungi incertae sedis</taxon>
        <taxon>Chytridiomycota</taxon>
        <taxon>Chytridiomycota incertae sedis</taxon>
        <taxon>Monoblepharidomycetes</taxon>
        <taxon>Monoblepharidales</taxon>
        <taxon>Gonapodyaceae</taxon>
        <taxon>Gonapodya</taxon>
    </lineage>
</organism>
<evidence type="ECO:0000313" key="5">
    <source>
        <dbReference type="EMBL" id="KXS21383.1"/>
    </source>
</evidence>
<sequence>MKKVLSKAEDVGGGDIFCEFVFTNVFVTSLRGKKSPLCTQFTLFPELLEMERQTAKSCWTRKRRDGTMGGMDGWMDVIALLVGEVQHSVLQGTAHGRRRSHYAIHRTTYVDKRNTGESRSGDVLDPTTPARLGQPVCLSGGILNVEDLFKRLVEVGRVVLLNYGPDSGKLAVIVDIIDHNRALIDGPTTGVKRQQFAFKRLTLTGLTLSKLARGAGSPSVVKAWERDTIDEKWGKTAWAQKLVRRQKRAALSDFDRFKVLIARKEKRAAVHKALKA</sequence>
<dbReference type="Gene3D" id="2.30.30.30">
    <property type="match status" value="1"/>
</dbReference>
<accession>A0A139AXT3</accession>
<dbReference type="InterPro" id="IPR014722">
    <property type="entry name" value="Rib_uL2_dom2"/>
</dbReference>
<keyword evidence="2" id="KW-0689">Ribosomal protein</keyword>
<dbReference type="PANTHER" id="PTHR11127">
    <property type="entry name" value="60S RIBOSOMAL PROTEIN L14"/>
    <property type="match status" value="1"/>
</dbReference>
<gene>
    <name evidence="5" type="ORF">M427DRAFT_142455</name>
</gene>
<dbReference type="GO" id="GO:0006412">
    <property type="term" value="P:translation"/>
    <property type="evidence" value="ECO:0007669"/>
    <property type="project" value="InterPro"/>
</dbReference>
<proteinExistence type="inferred from homology"/>